<evidence type="ECO:0000256" key="1">
    <source>
        <dbReference type="ARBA" id="ARBA00004123"/>
    </source>
</evidence>
<dbReference type="InterPro" id="IPR001012">
    <property type="entry name" value="UBX_dom"/>
</dbReference>
<feature type="compositionally biased region" description="Polar residues" evidence="8">
    <location>
        <begin position="203"/>
        <end position="212"/>
    </location>
</feature>
<proteinExistence type="predicted"/>
<dbReference type="GO" id="GO:0007030">
    <property type="term" value="P:Golgi organization"/>
    <property type="evidence" value="ECO:0007669"/>
    <property type="project" value="TreeGrafter"/>
</dbReference>
<dbReference type="InterPro" id="IPR036241">
    <property type="entry name" value="NSFL1C_SEP_dom_sf"/>
</dbReference>
<dbReference type="InterPro" id="IPR029071">
    <property type="entry name" value="Ubiquitin-like_domsf"/>
</dbReference>
<dbReference type="PROSITE" id="PS50033">
    <property type="entry name" value="UBX"/>
    <property type="match status" value="1"/>
</dbReference>
<dbReference type="CDD" id="cd14348">
    <property type="entry name" value="UBA_p47"/>
    <property type="match status" value="1"/>
</dbReference>
<evidence type="ECO:0000259" key="9">
    <source>
        <dbReference type="PROSITE" id="PS50033"/>
    </source>
</evidence>
<feature type="domain" description="SEP" evidence="10">
    <location>
        <begin position="223"/>
        <end position="288"/>
    </location>
</feature>
<dbReference type="Proteomes" id="UP000728032">
    <property type="component" value="Unassembled WGS sequence"/>
</dbReference>
<keyword evidence="5" id="KW-0333">Golgi apparatus</keyword>
<dbReference type="GO" id="GO:0005794">
    <property type="term" value="C:Golgi apparatus"/>
    <property type="evidence" value="ECO:0007669"/>
    <property type="project" value="UniProtKB-SubCell"/>
</dbReference>
<dbReference type="Gene3D" id="3.30.420.210">
    <property type="entry name" value="SEP domain"/>
    <property type="match status" value="1"/>
</dbReference>
<gene>
    <name evidence="11" type="ORF">ONB1V03_LOCUS1517</name>
</gene>
<dbReference type="SMART" id="SM00166">
    <property type="entry name" value="UBX"/>
    <property type="match status" value="1"/>
</dbReference>
<dbReference type="PANTHER" id="PTHR23333">
    <property type="entry name" value="UBX DOMAIN CONTAINING PROTEIN"/>
    <property type="match status" value="1"/>
</dbReference>
<dbReference type="InterPro" id="IPR009060">
    <property type="entry name" value="UBA-like_sf"/>
</dbReference>
<reference evidence="11" key="1">
    <citation type="submission" date="2020-11" db="EMBL/GenBank/DDBJ databases">
        <authorList>
            <person name="Tran Van P."/>
        </authorList>
    </citation>
    <scope>NUCLEOTIDE SEQUENCE</scope>
</reference>
<dbReference type="SUPFAM" id="SSF102848">
    <property type="entry name" value="NSFL1 (p97 ATPase) cofactor p47, SEP domain"/>
    <property type="match status" value="1"/>
</dbReference>
<evidence type="ECO:0000256" key="6">
    <source>
        <dbReference type="ARBA" id="ARBA00023212"/>
    </source>
</evidence>
<evidence type="ECO:0000256" key="4">
    <source>
        <dbReference type="ARBA" id="ARBA00022490"/>
    </source>
</evidence>
<dbReference type="Gene3D" id="3.10.20.90">
    <property type="entry name" value="Phosphatidylinositol 3-kinase Catalytic Subunit, Chain A, domain 1"/>
    <property type="match status" value="1"/>
</dbReference>
<protein>
    <recommendedName>
        <fullName evidence="13">NSFL1 cofactor p47</fullName>
    </recommendedName>
</protein>
<sequence>MDSTPEDKDSLISNFCNITGVEPSRGQLYLESSQWNLELAVRSFFEDMPGDGQHDTHTAEEQQRAQQLQQMLGNRPIVDTNSNSSDEMVALPDPPLPTSAPKAAKSESRPKPTSNFATLDSLRGEEDSGESSGEEGQTFFAGGSEQSGQNILGPKRHKNAGELVKNLFSSAREHGAEVVDPSEEAAKPKSRVHAFGGTGFKLGSTSQESTSIAGPPLPQRQPNPDRVLKLWSNGFSVDDGPLRDYKDPQNEEFLKSVGRGEIPRELTRESGGNEVHLNLEDHKTEPYVAPKRRVQAFAGEGFRLGNPTAEVVTTNTQSNATTDPKVSEAEALNNLNVNPSLPTTSIQIRLSDGSRLVVKLNLVHTIAHIRQYICSSRPAYSAQNFVLMTTFPNKELADESLTIEAANLANASIVQRLK</sequence>
<evidence type="ECO:0000256" key="5">
    <source>
        <dbReference type="ARBA" id="ARBA00023034"/>
    </source>
</evidence>
<dbReference type="GO" id="GO:0005634">
    <property type="term" value="C:nucleus"/>
    <property type="evidence" value="ECO:0007669"/>
    <property type="project" value="UniProtKB-SubCell"/>
</dbReference>
<keyword evidence="6" id="KW-0206">Cytoskeleton</keyword>
<evidence type="ECO:0000259" key="10">
    <source>
        <dbReference type="PROSITE" id="PS51399"/>
    </source>
</evidence>
<dbReference type="FunFam" id="3.30.420.210:FF:000001">
    <property type="entry name" value="NSFL1 (P97) cofactor (P47)"/>
    <property type="match status" value="1"/>
</dbReference>
<dbReference type="CDD" id="cd01770">
    <property type="entry name" value="UBX_UBXN2"/>
    <property type="match status" value="1"/>
</dbReference>
<dbReference type="GO" id="GO:0043130">
    <property type="term" value="F:ubiquitin binding"/>
    <property type="evidence" value="ECO:0007669"/>
    <property type="project" value="TreeGrafter"/>
</dbReference>
<dbReference type="GO" id="GO:0000045">
    <property type="term" value="P:autophagosome assembly"/>
    <property type="evidence" value="ECO:0007669"/>
    <property type="project" value="TreeGrafter"/>
</dbReference>
<evidence type="ECO:0008006" key="13">
    <source>
        <dbReference type="Google" id="ProtNLM"/>
    </source>
</evidence>
<dbReference type="OrthoDB" id="25887at2759"/>
<dbReference type="Pfam" id="PF00789">
    <property type="entry name" value="UBX"/>
    <property type="match status" value="1"/>
</dbReference>
<feature type="region of interest" description="Disordered" evidence="8">
    <location>
        <begin position="200"/>
        <end position="222"/>
    </location>
</feature>
<dbReference type="InterPro" id="IPR012989">
    <property type="entry name" value="SEP_domain"/>
</dbReference>
<feature type="region of interest" description="Disordered" evidence="8">
    <location>
        <begin position="46"/>
        <end position="158"/>
    </location>
</feature>
<keyword evidence="4" id="KW-0963">Cytoplasm</keyword>
<evidence type="ECO:0000256" key="2">
    <source>
        <dbReference type="ARBA" id="ARBA00004300"/>
    </source>
</evidence>
<dbReference type="GO" id="GO:0031468">
    <property type="term" value="P:nuclear membrane reassembly"/>
    <property type="evidence" value="ECO:0007669"/>
    <property type="project" value="TreeGrafter"/>
</dbReference>
<evidence type="ECO:0000256" key="8">
    <source>
        <dbReference type="SAM" id="MobiDB-lite"/>
    </source>
</evidence>
<evidence type="ECO:0000256" key="3">
    <source>
        <dbReference type="ARBA" id="ARBA00004555"/>
    </source>
</evidence>
<dbReference type="Pfam" id="PF14555">
    <property type="entry name" value="UBA_4"/>
    <property type="match status" value="1"/>
</dbReference>
<keyword evidence="12" id="KW-1185">Reference proteome</keyword>
<evidence type="ECO:0000256" key="7">
    <source>
        <dbReference type="ARBA" id="ARBA00023242"/>
    </source>
</evidence>
<name>A0A7R9LDK3_9ACAR</name>
<keyword evidence="7" id="KW-0539">Nucleus</keyword>
<dbReference type="PROSITE" id="PS51399">
    <property type="entry name" value="SEP"/>
    <property type="match status" value="1"/>
</dbReference>
<evidence type="ECO:0000313" key="12">
    <source>
        <dbReference type="Proteomes" id="UP000728032"/>
    </source>
</evidence>
<dbReference type="GO" id="GO:0005813">
    <property type="term" value="C:centrosome"/>
    <property type="evidence" value="ECO:0007669"/>
    <property type="project" value="UniProtKB-SubCell"/>
</dbReference>
<dbReference type="Pfam" id="PF08059">
    <property type="entry name" value="SEP"/>
    <property type="match status" value="1"/>
</dbReference>
<dbReference type="EMBL" id="OC915101">
    <property type="protein sequence ID" value="CAD7638645.1"/>
    <property type="molecule type" value="Genomic_DNA"/>
</dbReference>
<dbReference type="EMBL" id="CAJPVJ010000276">
    <property type="protein sequence ID" value="CAG2161916.1"/>
    <property type="molecule type" value="Genomic_DNA"/>
</dbReference>
<dbReference type="GO" id="GO:0043161">
    <property type="term" value="P:proteasome-mediated ubiquitin-dependent protein catabolic process"/>
    <property type="evidence" value="ECO:0007669"/>
    <property type="project" value="TreeGrafter"/>
</dbReference>
<organism evidence="11">
    <name type="scientific">Oppiella nova</name>
    <dbReference type="NCBI Taxonomy" id="334625"/>
    <lineage>
        <taxon>Eukaryota</taxon>
        <taxon>Metazoa</taxon>
        <taxon>Ecdysozoa</taxon>
        <taxon>Arthropoda</taxon>
        <taxon>Chelicerata</taxon>
        <taxon>Arachnida</taxon>
        <taxon>Acari</taxon>
        <taxon>Acariformes</taxon>
        <taxon>Sarcoptiformes</taxon>
        <taxon>Oribatida</taxon>
        <taxon>Brachypylina</taxon>
        <taxon>Oppioidea</taxon>
        <taxon>Oppiidae</taxon>
        <taxon>Oppiella</taxon>
    </lineage>
</organism>
<dbReference type="PANTHER" id="PTHR23333:SF20">
    <property type="entry name" value="NSFL1 COFACTOR P47"/>
    <property type="match status" value="1"/>
</dbReference>
<dbReference type="AlphaFoldDB" id="A0A7R9LDK3"/>
<comment type="subcellular location">
    <subcellularLocation>
        <location evidence="2">Cytoplasm</location>
        <location evidence="2">Cytoskeleton</location>
        <location evidence="2">Microtubule organizing center</location>
        <location evidence="2">Centrosome</location>
    </subcellularLocation>
    <subcellularLocation>
        <location evidence="3">Golgi apparatus</location>
    </subcellularLocation>
    <subcellularLocation>
        <location evidence="1">Nucleus</location>
    </subcellularLocation>
</comment>
<accession>A0A7R9LDK3</accession>
<dbReference type="Gene3D" id="1.10.8.10">
    <property type="entry name" value="DNA helicase RuvA subunit, C-terminal domain"/>
    <property type="match status" value="1"/>
</dbReference>
<evidence type="ECO:0000313" key="11">
    <source>
        <dbReference type="EMBL" id="CAD7638645.1"/>
    </source>
</evidence>
<dbReference type="SMART" id="SM00553">
    <property type="entry name" value="SEP"/>
    <property type="match status" value="1"/>
</dbReference>
<feature type="compositionally biased region" description="Basic and acidic residues" evidence="8">
    <location>
        <begin position="52"/>
        <end position="63"/>
    </location>
</feature>
<dbReference type="SUPFAM" id="SSF46934">
    <property type="entry name" value="UBA-like"/>
    <property type="match status" value="1"/>
</dbReference>
<feature type="domain" description="UBX" evidence="9">
    <location>
        <begin position="339"/>
        <end position="416"/>
    </location>
</feature>
<dbReference type="GO" id="GO:0061025">
    <property type="term" value="P:membrane fusion"/>
    <property type="evidence" value="ECO:0007669"/>
    <property type="project" value="TreeGrafter"/>
</dbReference>
<dbReference type="SUPFAM" id="SSF54236">
    <property type="entry name" value="Ubiquitin-like"/>
    <property type="match status" value="1"/>
</dbReference>
<dbReference type="GO" id="GO:0005829">
    <property type="term" value="C:cytosol"/>
    <property type="evidence" value="ECO:0007669"/>
    <property type="project" value="TreeGrafter"/>
</dbReference>